<dbReference type="RefSeq" id="WP_223629906.1">
    <property type="nucleotide sequence ID" value="NZ_JAIQDJ010000046.1"/>
</dbReference>
<reference evidence="1" key="1">
    <citation type="submission" date="2021-09" db="EMBL/GenBank/DDBJ databases">
        <authorList>
            <person name="Wu T."/>
            <person name="Guo S.Z."/>
        </authorList>
    </citation>
    <scope>NUCLEOTIDE SEQUENCE</scope>
    <source>
        <strain evidence="1">RSS-23</strain>
    </source>
</reference>
<sequence>QPNSSFKPTPLHGIVLSFGVRLLSLRLHLVAARLNSGVRRVDQAIRQFVAECSADRPPTEAAVDAACSEAGVTRESFYDAMAWYVANEFAANRLSFEDADAAINWIFGLAQFALPELAFEIFSAFDDGEFQRPEVPGGMDPVNLYTRPAIAEIIVRRHTSNNSFKPNPLRSGNGVAD</sequence>
<accession>A0ABS7TH93</accession>
<name>A0ABS7TH93_9GAMM</name>
<dbReference type="EMBL" id="JAIQDJ010000046">
    <property type="protein sequence ID" value="MBZ4187242.1"/>
    <property type="molecule type" value="Genomic_DNA"/>
</dbReference>
<comment type="caution">
    <text evidence="1">The sequence shown here is derived from an EMBL/GenBank/DDBJ whole genome shotgun (WGS) entry which is preliminary data.</text>
</comment>
<organism evidence="1 2">
    <name type="scientific">Thermomonas beijingensis</name>
    <dbReference type="NCBI Taxonomy" id="2872701"/>
    <lineage>
        <taxon>Bacteria</taxon>
        <taxon>Pseudomonadati</taxon>
        <taxon>Pseudomonadota</taxon>
        <taxon>Gammaproteobacteria</taxon>
        <taxon>Lysobacterales</taxon>
        <taxon>Lysobacteraceae</taxon>
        <taxon>Thermomonas</taxon>
    </lineage>
</organism>
<gene>
    <name evidence="1" type="ORF">K7B09_13010</name>
</gene>
<evidence type="ECO:0000313" key="1">
    <source>
        <dbReference type="EMBL" id="MBZ4187242.1"/>
    </source>
</evidence>
<keyword evidence="2" id="KW-1185">Reference proteome</keyword>
<dbReference type="Proteomes" id="UP001430290">
    <property type="component" value="Unassembled WGS sequence"/>
</dbReference>
<proteinExistence type="predicted"/>
<protein>
    <submittedName>
        <fullName evidence="1">Uncharacterized protein</fullName>
    </submittedName>
</protein>
<feature type="non-terminal residue" evidence="1">
    <location>
        <position position="1"/>
    </location>
</feature>
<evidence type="ECO:0000313" key="2">
    <source>
        <dbReference type="Proteomes" id="UP001430290"/>
    </source>
</evidence>